<dbReference type="RefSeq" id="WP_208152229.1">
    <property type="nucleotide sequence ID" value="NZ_JAGEVF010000001.1"/>
</dbReference>
<dbReference type="PANTHER" id="PTHR41339">
    <property type="entry name" value="LIPL48"/>
    <property type="match status" value="1"/>
</dbReference>
<dbReference type="InterPro" id="IPR011050">
    <property type="entry name" value="Pectin_lyase_fold/virulence"/>
</dbReference>
<dbReference type="EMBL" id="JAGEVF010000001">
    <property type="protein sequence ID" value="MBO3115467.1"/>
    <property type="molecule type" value="Genomic_DNA"/>
</dbReference>
<sequence length="398" mass="41583">MKRNLLLLFSFALVFMGCERDNTPNIVINDNSTTTINNGGTGPGNGVITLSGVYSQDLTLDADQEYLITGPVLMADGTTLTVPAGMTIRVEPVGVNAYIAVQQGATIQAIGNASNPIVFTSNASSPSSGDWGGIVLCGRAPINSTADGSTDTATTEVGGLSYGGNLPGDSSGRMEYVRLEYVGGAIDGNAELNGLSVYAAGDQTIIDYVQIYKGSDDGFEFFGGTVDANHLVVTDAEDDSIDWTEGWTGSITDVYVVQNVGIPHDSGFEMDGFNTDFSNEGGYFSAPTVTNVTVIGDQDSGRAFRLRAGSRGIFSNILVSDFGRGFVIQDDEPGQATSQGVVDGDTSVTDISFTNVATTVVLDELENVITEGDVIFGDAANATGTDFATWGAGWARMD</sequence>
<organism evidence="1 2">
    <name type="scientific">Winogradskyella pelagia</name>
    <dbReference type="NCBI Taxonomy" id="2819984"/>
    <lineage>
        <taxon>Bacteria</taxon>
        <taxon>Pseudomonadati</taxon>
        <taxon>Bacteroidota</taxon>
        <taxon>Flavobacteriia</taxon>
        <taxon>Flavobacteriales</taxon>
        <taxon>Flavobacteriaceae</taxon>
        <taxon>Winogradskyella</taxon>
    </lineage>
</organism>
<dbReference type="PANTHER" id="PTHR41339:SF1">
    <property type="entry name" value="SECRETED PROTEIN"/>
    <property type="match status" value="1"/>
</dbReference>
<evidence type="ECO:0000313" key="1">
    <source>
        <dbReference type="EMBL" id="MBO3115467.1"/>
    </source>
</evidence>
<name>A0ABS3SYC0_9FLAO</name>
<proteinExistence type="predicted"/>
<dbReference type="PROSITE" id="PS51257">
    <property type="entry name" value="PROKAR_LIPOPROTEIN"/>
    <property type="match status" value="1"/>
</dbReference>
<accession>A0ABS3SYC0</accession>
<dbReference type="Proteomes" id="UP000676776">
    <property type="component" value="Unassembled WGS sequence"/>
</dbReference>
<reference evidence="1 2" key="1">
    <citation type="submission" date="2021-03" db="EMBL/GenBank/DDBJ databases">
        <title>Winogradskyella sp. nov., isolated from costal sediment.</title>
        <authorList>
            <person name="Gao C."/>
        </authorList>
    </citation>
    <scope>NUCLEOTIDE SEQUENCE [LARGE SCALE GENOMIC DNA]</scope>
    <source>
        <strain evidence="1 2">DF17</strain>
    </source>
</reference>
<comment type="caution">
    <text evidence="1">The sequence shown here is derived from an EMBL/GenBank/DDBJ whole genome shotgun (WGS) entry which is preliminary data.</text>
</comment>
<gene>
    <name evidence="1" type="ORF">J4050_01835</name>
</gene>
<keyword evidence="2" id="KW-1185">Reference proteome</keyword>
<protein>
    <submittedName>
        <fullName evidence="1">Multidrug transporter</fullName>
    </submittedName>
</protein>
<dbReference type="SUPFAM" id="SSF51126">
    <property type="entry name" value="Pectin lyase-like"/>
    <property type="match status" value="1"/>
</dbReference>
<evidence type="ECO:0000313" key="2">
    <source>
        <dbReference type="Proteomes" id="UP000676776"/>
    </source>
</evidence>